<dbReference type="Proteomes" id="UP000199647">
    <property type="component" value="Unassembled WGS sequence"/>
</dbReference>
<organism evidence="1 2">
    <name type="scientific">Faunimonas pinastri</name>
    <dbReference type="NCBI Taxonomy" id="1855383"/>
    <lineage>
        <taxon>Bacteria</taxon>
        <taxon>Pseudomonadati</taxon>
        <taxon>Pseudomonadota</taxon>
        <taxon>Alphaproteobacteria</taxon>
        <taxon>Hyphomicrobiales</taxon>
        <taxon>Afifellaceae</taxon>
        <taxon>Faunimonas</taxon>
    </lineage>
</organism>
<name>A0A1H9N0U8_9HYPH</name>
<dbReference type="AlphaFoldDB" id="A0A1H9N0U8"/>
<dbReference type="OrthoDB" id="2986749at2"/>
<protein>
    <submittedName>
        <fullName evidence="1">Uncharacterized protein</fullName>
    </submittedName>
</protein>
<dbReference type="RefSeq" id="WP_143062032.1">
    <property type="nucleotide sequence ID" value="NZ_FOFG01000014.1"/>
</dbReference>
<gene>
    <name evidence="1" type="ORF">SAMN05216548_114137</name>
</gene>
<keyword evidence="2" id="KW-1185">Reference proteome</keyword>
<reference evidence="1 2" key="1">
    <citation type="submission" date="2016-10" db="EMBL/GenBank/DDBJ databases">
        <authorList>
            <person name="de Groot N.N."/>
        </authorList>
    </citation>
    <scope>NUCLEOTIDE SEQUENCE [LARGE SCALE GENOMIC DNA]</scope>
    <source>
        <strain evidence="1 2">A52C2</strain>
    </source>
</reference>
<dbReference type="STRING" id="1855383.SAMN05216548_114137"/>
<evidence type="ECO:0000313" key="1">
    <source>
        <dbReference type="EMBL" id="SER29610.1"/>
    </source>
</evidence>
<sequence>MTVMEETRWENFARIYNDVTRYPTIGDVAAALDISPRTVRNHAVMVRRLHESGEAVPALISRKAKAATVAPIGEKFRTIETLPEPYEEPVEDLLKRVIDGNERFATHHHQKSCIDLNVQFPGPYGVVGLPDHHLNNIGTLVRRAFDDAYVINQHPHLFAVGIGDWLDNFIVGFLERERRKDIMSHSDAWRLAEHYISVLAPKMIAAISGNHMDWTTSAGGVDVLKKMFDDYGLGPIYDTDQVRVRMNSPNGESFTHIARHKYRGNSRFNSVHAITVWILENWQGEDVVWGGHIHVAGHTSIEKQWMGRSRIVHGIQLGAYKTIDGYAKREAFRANQPFLTPMTIHVPETGETMFFEDMYRGIQVLDMLRKQMGYA</sequence>
<evidence type="ECO:0000313" key="2">
    <source>
        <dbReference type="Proteomes" id="UP000199647"/>
    </source>
</evidence>
<accession>A0A1H9N0U8</accession>
<proteinExistence type="predicted"/>
<dbReference type="EMBL" id="FOFG01000014">
    <property type="protein sequence ID" value="SER29610.1"/>
    <property type="molecule type" value="Genomic_DNA"/>
</dbReference>